<feature type="compositionally biased region" description="Polar residues" evidence="2">
    <location>
        <begin position="339"/>
        <end position="348"/>
    </location>
</feature>
<evidence type="ECO:0000313" key="5">
    <source>
        <dbReference type="Proteomes" id="UP000618051"/>
    </source>
</evidence>
<dbReference type="EMBL" id="JADDUC020000015">
    <property type="protein sequence ID" value="KAI1234568.1"/>
    <property type="molecule type" value="Genomic_DNA"/>
</dbReference>
<feature type="compositionally biased region" description="Polar residues" evidence="2">
    <location>
        <begin position="294"/>
        <end position="307"/>
    </location>
</feature>
<feature type="compositionally biased region" description="Polar residues" evidence="2">
    <location>
        <begin position="456"/>
        <end position="467"/>
    </location>
</feature>
<feature type="compositionally biased region" description="Basic and acidic residues" evidence="2">
    <location>
        <begin position="275"/>
        <end position="293"/>
    </location>
</feature>
<reference evidence="4 5" key="2">
    <citation type="journal article" date="2021" name="J. Hered.">
        <title>Feather Gene Expression Elucidates the Developmental Basis of Plumage Iridescence in African Starlings.</title>
        <authorList>
            <person name="Rubenstein D.R."/>
            <person name="Corvelo A."/>
            <person name="MacManes M.D."/>
            <person name="Maia R."/>
            <person name="Narzisi G."/>
            <person name="Rousaki A."/>
            <person name="Vandenabeele P."/>
            <person name="Shawkey M.D."/>
            <person name="Solomon J."/>
        </authorList>
    </citation>
    <scope>NUCLEOTIDE SEQUENCE [LARGE SCALE GENOMIC DNA]</scope>
    <source>
        <strain evidence="4">SS15</strain>
    </source>
</reference>
<gene>
    <name evidence="4" type="ORF">IHE44_0003626</name>
    <name evidence="3" type="ORF">IHE44_013518</name>
</gene>
<dbReference type="GO" id="GO:0030289">
    <property type="term" value="C:protein phosphatase 4 complex"/>
    <property type="evidence" value="ECO:0007669"/>
    <property type="project" value="InterPro"/>
</dbReference>
<feature type="compositionally biased region" description="Basic and acidic residues" evidence="2">
    <location>
        <begin position="391"/>
        <end position="402"/>
    </location>
</feature>
<evidence type="ECO:0000313" key="3">
    <source>
        <dbReference type="EMBL" id="KAG0119985.1"/>
    </source>
</evidence>
<feature type="compositionally biased region" description="Polar residues" evidence="2">
    <location>
        <begin position="259"/>
        <end position="273"/>
    </location>
</feature>
<dbReference type="GO" id="GO:0005737">
    <property type="term" value="C:cytoplasm"/>
    <property type="evidence" value="ECO:0007669"/>
    <property type="project" value="TreeGrafter"/>
</dbReference>
<dbReference type="InterPro" id="IPR015267">
    <property type="entry name" value="PPP4R2"/>
</dbReference>
<dbReference type="Proteomes" id="UP000618051">
    <property type="component" value="Unassembled WGS sequence"/>
</dbReference>
<reference evidence="4" key="3">
    <citation type="submission" date="2022-01" db="EMBL/GenBank/DDBJ databases">
        <authorList>
            <person name="Rubenstein D.R."/>
        </authorList>
    </citation>
    <scope>NUCLEOTIDE SEQUENCE</scope>
    <source>
        <strain evidence="4">SS15</strain>
        <tissue evidence="4">Liver</tissue>
    </source>
</reference>
<feature type="compositionally biased region" description="Basic and acidic residues" evidence="2">
    <location>
        <begin position="310"/>
        <end position="337"/>
    </location>
</feature>
<evidence type="ECO:0008006" key="6">
    <source>
        <dbReference type="Google" id="ProtNLM"/>
    </source>
</evidence>
<proteinExistence type="inferred from homology"/>
<comment type="similarity">
    <text evidence="1">Belongs to the PPP4R2 family.</text>
</comment>
<protein>
    <recommendedName>
        <fullName evidence="6">Serine/threonine-protein phosphatase 4 regulatory subunit 2</fullName>
    </recommendedName>
</protein>
<dbReference type="PANTHER" id="PTHR16487:SF0">
    <property type="entry name" value="PROTEIN PHOSPHATASE 4 REGULATORY SUBUNIT 2-RELATED"/>
    <property type="match status" value="1"/>
</dbReference>
<feature type="compositionally biased region" description="Polar residues" evidence="2">
    <location>
        <begin position="432"/>
        <end position="444"/>
    </location>
</feature>
<feature type="compositionally biased region" description="Basic and acidic residues" evidence="2">
    <location>
        <begin position="421"/>
        <end position="431"/>
    </location>
</feature>
<dbReference type="GO" id="GO:0005634">
    <property type="term" value="C:nucleus"/>
    <property type="evidence" value="ECO:0007669"/>
    <property type="project" value="TreeGrafter"/>
</dbReference>
<keyword evidence="5" id="KW-1185">Reference proteome</keyword>
<evidence type="ECO:0000256" key="1">
    <source>
        <dbReference type="ARBA" id="ARBA00009207"/>
    </source>
</evidence>
<dbReference type="PANTHER" id="PTHR16487">
    <property type="entry name" value="PPP4R2-RELATED PROTEIN"/>
    <property type="match status" value="1"/>
</dbReference>
<feature type="compositionally biased region" description="Acidic residues" evidence="2">
    <location>
        <begin position="409"/>
        <end position="420"/>
    </location>
</feature>
<feature type="compositionally biased region" description="Polar residues" evidence="2">
    <location>
        <begin position="218"/>
        <end position="228"/>
    </location>
</feature>
<name>A0A835TVP7_9PASS</name>
<reference evidence="3" key="1">
    <citation type="submission" date="2020-10" db="EMBL/GenBank/DDBJ databases">
        <title>Feather gene expression reveals the developmental basis of iridescence in African starlings.</title>
        <authorList>
            <person name="Rubenstein D.R."/>
        </authorList>
    </citation>
    <scope>NUCLEOTIDE SEQUENCE</scope>
    <source>
        <strain evidence="3">SS15</strain>
        <tissue evidence="3">Liver</tissue>
    </source>
</reference>
<organism evidence="3">
    <name type="scientific">Lamprotornis superbus</name>
    <dbReference type="NCBI Taxonomy" id="245042"/>
    <lineage>
        <taxon>Eukaryota</taxon>
        <taxon>Metazoa</taxon>
        <taxon>Chordata</taxon>
        <taxon>Craniata</taxon>
        <taxon>Vertebrata</taxon>
        <taxon>Euteleostomi</taxon>
        <taxon>Archelosauria</taxon>
        <taxon>Archosauria</taxon>
        <taxon>Dinosauria</taxon>
        <taxon>Saurischia</taxon>
        <taxon>Theropoda</taxon>
        <taxon>Coelurosauria</taxon>
        <taxon>Aves</taxon>
        <taxon>Neognathae</taxon>
        <taxon>Neoaves</taxon>
        <taxon>Telluraves</taxon>
        <taxon>Australaves</taxon>
        <taxon>Passeriformes</taxon>
        <taxon>Sturnidae</taxon>
        <taxon>Lamprotornis</taxon>
    </lineage>
</organism>
<dbReference type="GO" id="GO:0019888">
    <property type="term" value="F:protein phosphatase regulator activity"/>
    <property type="evidence" value="ECO:0007669"/>
    <property type="project" value="InterPro"/>
</dbReference>
<evidence type="ECO:0000256" key="2">
    <source>
        <dbReference type="SAM" id="MobiDB-lite"/>
    </source>
</evidence>
<feature type="compositionally biased region" description="Basic and acidic residues" evidence="2">
    <location>
        <begin position="520"/>
        <end position="529"/>
    </location>
</feature>
<sequence length="664" mass="74266">MDILRREERRKCVQYWISFFVMLLRLERRCKVQWSQFKGYFIFKLEKVMDDFRTSAPEPRGPPNPNVEYIPFEEMKERILKIVTGFNGIPFTIQRLCELLTDPRRNYTGTDKFLRGVEKLSAAKSSFKITADIKINLRAAAAVFPNHCAEFPPTFGFRGDPEVKKRGPFPPVSFVSVFKSCGVESVPSEEHAECGILQKPGRDFENNVMVVSCVYPSSEKNNSSSLNRMNGVMFPGNSPGYTDRSNVNGPGTPRPVSRTKVSLSTPMTTNGLPDSTEHKEPSLQQTEEKKHSESPASESEGAQSSPVKNKHSEDDPAEAEGHEVKRLKFEKEGEARDAPNQTASSEVSSGMGEETEASSTSQDKEKDATCARQHCTEEEEEESFMSPRNVGQDRKDQEKDSDSSSGAEESSEENNQMEESDQPRAEKDSHSADSNISASATSGADCSDTEELGSYASETPENSSETPMENKEMFENKIPWKKRAGICLFECFLELVNIVEKCQSSSKVCRCHRADHTTGWEGLRRDPGHVPELQGQDSGRRLQKKKQQKNLDRDPLQKENCTLTHFHCAEGLDKNCVLEVSKARAPLQHQVLLLNISAGILLAGRVNWNGVSVDAWPGECRKWAKKKSASACELCMCCPLLKQFTEKLHHNCPGPGAKESSFYF</sequence>
<feature type="compositionally biased region" description="Polar residues" evidence="2">
    <location>
        <begin position="239"/>
        <end position="249"/>
    </location>
</feature>
<dbReference type="EMBL" id="JADDUC010000073">
    <property type="protein sequence ID" value="KAG0119985.1"/>
    <property type="molecule type" value="Genomic_DNA"/>
</dbReference>
<feature type="region of interest" description="Disordered" evidence="2">
    <location>
        <begin position="218"/>
        <end position="470"/>
    </location>
</feature>
<dbReference type="AlphaFoldDB" id="A0A835TVP7"/>
<feature type="region of interest" description="Disordered" evidence="2">
    <location>
        <begin position="520"/>
        <end position="553"/>
    </location>
</feature>
<evidence type="ECO:0000313" key="4">
    <source>
        <dbReference type="EMBL" id="KAI1234568.1"/>
    </source>
</evidence>
<accession>A0A835TVP7</accession>
<dbReference type="Pfam" id="PF09184">
    <property type="entry name" value="PPP4R2"/>
    <property type="match status" value="2"/>
</dbReference>
<dbReference type="OrthoDB" id="341898at2759"/>
<comment type="caution">
    <text evidence="3">The sequence shown here is derived from an EMBL/GenBank/DDBJ whole genome shotgun (WGS) entry which is preliminary data.</text>
</comment>